<evidence type="ECO:0000313" key="6">
    <source>
        <dbReference type="EMBL" id="SDX22834.1"/>
    </source>
</evidence>
<dbReference type="Gene3D" id="1.10.357.10">
    <property type="entry name" value="Tetracycline Repressor, domain 2"/>
    <property type="match status" value="1"/>
</dbReference>
<evidence type="ECO:0000313" key="7">
    <source>
        <dbReference type="Proteomes" id="UP000183076"/>
    </source>
</evidence>
<gene>
    <name evidence="6" type="ORF">SAMN04488041_105152</name>
</gene>
<dbReference type="EMBL" id="FNNB01000005">
    <property type="protein sequence ID" value="SDX22834.1"/>
    <property type="molecule type" value="Genomic_DNA"/>
</dbReference>
<name>A0A1H3A0X3_9RHOB</name>
<dbReference type="Gene3D" id="1.10.10.60">
    <property type="entry name" value="Homeodomain-like"/>
    <property type="match status" value="1"/>
</dbReference>
<organism evidence="6 7">
    <name type="scientific">Sulfitobacter pontiacus</name>
    <dbReference type="NCBI Taxonomy" id="60137"/>
    <lineage>
        <taxon>Bacteria</taxon>
        <taxon>Pseudomonadati</taxon>
        <taxon>Pseudomonadota</taxon>
        <taxon>Alphaproteobacteria</taxon>
        <taxon>Rhodobacterales</taxon>
        <taxon>Roseobacteraceae</taxon>
        <taxon>Sulfitobacter</taxon>
    </lineage>
</organism>
<dbReference type="PROSITE" id="PS50977">
    <property type="entry name" value="HTH_TETR_2"/>
    <property type="match status" value="1"/>
</dbReference>
<dbReference type="Pfam" id="PF14246">
    <property type="entry name" value="TetR_C_7"/>
    <property type="match status" value="1"/>
</dbReference>
<feature type="domain" description="HTH tetR-type" evidence="5">
    <location>
        <begin position="11"/>
        <end position="71"/>
    </location>
</feature>
<evidence type="ECO:0000259" key="5">
    <source>
        <dbReference type="PROSITE" id="PS50977"/>
    </source>
</evidence>
<dbReference type="PROSITE" id="PS01081">
    <property type="entry name" value="HTH_TETR_1"/>
    <property type="match status" value="1"/>
</dbReference>
<keyword evidence="1" id="KW-0805">Transcription regulation</keyword>
<dbReference type="Pfam" id="PF00440">
    <property type="entry name" value="TetR_N"/>
    <property type="match status" value="1"/>
</dbReference>
<dbReference type="GO" id="GO:0000976">
    <property type="term" value="F:transcription cis-regulatory region binding"/>
    <property type="evidence" value="ECO:0007669"/>
    <property type="project" value="TreeGrafter"/>
</dbReference>
<proteinExistence type="predicted"/>
<dbReference type="InterPro" id="IPR039536">
    <property type="entry name" value="TetR_C_Proteobacteria"/>
</dbReference>
<evidence type="ECO:0000256" key="3">
    <source>
        <dbReference type="ARBA" id="ARBA00023163"/>
    </source>
</evidence>
<dbReference type="Proteomes" id="UP000183076">
    <property type="component" value="Unassembled WGS sequence"/>
</dbReference>
<evidence type="ECO:0000256" key="4">
    <source>
        <dbReference type="PROSITE-ProRule" id="PRU00335"/>
    </source>
</evidence>
<evidence type="ECO:0000256" key="2">
    <source>
        <dbReference type="ARBA" id="ARBA00023125"/>
    </source>
</evidence>
<dbReference type="GeneID" id="94020338"/>
<reference evidence="7" key="1">
    <citation type="submission" date="2016-10" db="EMBL/GenBank/DDBJ databases">
        <authorList>
            <person name="Varghese N."/>
            <person name="Submissions S."/>
        </authorList>
    </citation>
    <scope>NUCLEOTIDE SEQUENCE [LARGE SCALE GENOMIC DNA]</scope>
    <source>
        <strain evidence="7">DSM 10014</strain>
    </source>
</reference>
<dbReference type="FunFam" id="1.10.10.60:FF:000141">
    <property type="entry name" value="TetR family transcriptional regulator"/>
    <property type="match status" value="1"/>
</dbReference>
<dbReference type="STRING" id="60137.SAMN04488041_105152"/>
<dbReference type="GO" id="GO:0003700">
    <property type="term" value="F:DNA-binding transcription factor activity"/>
    <property type="evidence" value="ECO:0007669"/>
    <property type="project" value="TreeGrafter"/>
</dbReference>
<dbReference type="InterPro" id="IPR023772">
    <property type="entry name" value="DNA-bd_HTH_TetR-type_CS"/>
</dbReference>
<dbReference type="InterPro" id="IPR036271">
    <property type="entry name" value="Tet_transcr_reg_TetR-rel_C_sf"/>
</dbReference>
<dbReference type="AlphaFoldDB" id="A0A1H3A0X3"/>
<sequence length="205" mass="22818">MTIDQTRVRKGRKFDQVLAGARDVFMADGFEGASVDAIARAAGVSKATLYSYFPDKRLLFMEVADTECARQSRQAFESIDTDAPPRVVLGLAGRHLLGFITSTFGHQMFRLCVAECDRFPELGQRFYNSGPAVVRREMAGYFETAVARGQLRMEDPLLAADQFGELCKGDVWLRLTFGIIDRISQAEIDRVVDSAVDVFLARYAA</sequence>
<accession>A0A1H3A0X3</accession>
<protein>
    <submittedName>
        <fullName evidence="6">Transcriptional regulator, TetR family</fullName>
    </submittedName>
</protein>
<evidence type="ECO:0000256" key="1">
    <source>
        <dbReference type="ARBA" id="ARBA00023015"/>
    </source>
</evidence>
<keyword evidence="2 4" id="KW-0238">DNA-binding</keyword>
<feature type="DNA-binding region" description="H-T-H motif" evidence="4">
    <location>
        <begin position="34"/>
        <end position="53"/>
    </location>
</feature>
<dbReference type="SUPFAM" id="SSF48498">
    <property type="entry name" value="Tetracyclin repressor-like, C-terminal domain"/>
    <property type="match status" value="1"/>
</dbReference>
<dbReference type="PANTHER" id="PTHR30055:SF146">
    <property type="entry name" value="HTH-TYPE TRANSCRIPTIONAL DUAL REGULATOR CECR"/>
    <property type="match status" value="1"/>
</dbReference>
<dbReference type="InterPro" id="IPR009057">
    <property type="entry name" value="Homeodomain-like_sf"/>
</dbReference>
<dbReference type="InterPro" id="IPR001647">
    <property type="entry name" value="HTH_TetR"/>
</dbReference>
<dbReference type="RefSeq" id="WP_074636461.1">
    <property type="nucleotide sequence ID" value="NZ_CP160849.1"/>
</dbReference>
<dbReference type="InterPro" id="IPR050109">
    <property type="entry name" value="HTH-type_TetR-like_transc_reg"/>
</dbReference>
<dbReference type="PRINTS" id="PR00455">
    <property type="entry name" value="HTHTETR"/>
</dbReference>
<dbReference type="PANTHER" id="PTHR30055">
    <property type="entry name" value="HTH-TYPE TRANSCRIPTIONAL REGULATOR RUTR"/>
    <property type="match status" value="1"/>
</dbReference>
<dbReference type="SUPFAM" id="SSF46689">
    <property type="entry name" value="Homeodomain-like"/>
    <property type="match status" value="1"/>
</dbReference>
<keyword evidence="3" id="KW-0804">Transcription</keyword>